<dbReference type="CDD" id="cd00093">
    <property type="entry name" value="HTH_XRE"/>
    <property type="match status" value="1"/>
</dbReference>
<name>A0A6N7KR99_9ACTN</name>
<dbReference type="Pfam" id="PF19054">
    <property type="entry name" value="DUF5753"/>
    <property type="match status" value="1"/>
</dbReference>
<comment type="caution">
    <text evidence="2">The sequence shown here is derived from an EMBL/GenBank/DDBJ whole genome shotgun (WGS) entry which is preliminary data.</text>
</comment>
<evidence type="ECO:0000259" key="1">
    <source>
        <dbReference type="PROSITE" id="PS50943"/>
    </source>
</evidence>
<dbReference type="Proteomes" id="UP000450000">
    <property type="component" value="Unassembled WGS sequence"/>
</dbReference>
<accession>A0A6N7KR99</accession>
<gene>
    <name evidence="2" type="ORF">F7Q99_12650</name>
</gene>
<dbReference type="OrthoDB" id="3462393at2"/>
<dbReference type="SMART" id="SM00530">
    <property type="entry name" value="HTH_XRE"/>
    <property type="match status" value="1"/>
</dbReference>
<sequence length="365" mass="40750">MPRVAALRCPGSRRPLPWKQALLTIRRIDLAMTIAHRARNFRRRLESSLYRGRDRQRSRWTRVPPARQTGLITSREDAMAVRANPTLRQRRLGSELRRLREQAGLGGSQLANRLGISPGQMTQMETAKIGVSPERLRMVASACNCVNQPLIDALADMASDRRKGWWEEYRGSLTTDFLEVAELEGHATRLAICTTTYMPGLLQTDAYASAVFARVFPPLPVEDVEVRTSFRIRRQEIVRSGKTSMQAFIHEAALRMQFGGPKVLADQLGALLEDSERPGISVRVVPFAVDTFPGAGENLTFAEGLVPELDTIQMDVSQGALFFDSPADLAKHRAIFSRLDSTALSEDGSRDFIRSIVKEVKATYA</sequence>
<feature type="domain" description="HTH cro/C1-type" evidence="1">
    <location>
        <begin position="96"/>
        <end position="151"/>
    </location>
</feature>
<evidence type="ECO:0000313" key="2">
    <source>
        <dbReference type="EMBL" id="MQS13109.1"/>
    </source>
</evidence>
<dbReference type="AlphaFoldDB" id="A0A6N7KR99"/>
<proteinExistence type="predicted"/>
<dbReference type="Pfam" id="PF13560">
    <property type="entry name" value="HTH_31"/>
    <property type="match status" value="1"/>
</dbReference>
<dbReference type="SUPFAM" id="SSF47413">
    <property type="entry name" value="lambda repressor-like DNA-binding domains"/>
    <property type="match status" value="1"/>
</dbReference>
<dbReference type="InterPro" id="IPR001387">
    <property type="entry name" value="Cro/C1-type_HTH"/>
</dbReference>
<dbReference type="InterPro" id="IPR010982">
    <property type="entry name" value="Lambda_DNA-bd_dom_sf"/>
</dbReference>
<dbReference type="PROSITE" id="PS50943">
    <property type="entry name" value="HTH_CROC1"/>
    <property type="match status" value="1"/>
</dbReference>
<organism evidence="2 3">
    <name type="scientific">Streptomyces kaniharaensis</name>
    <dbReference type="NCBI Taxonomy" id="212423"/>
    <lineage>
        <taxon>Bacteria</taxon>
        <taxon>Bacillati</taxon>
        <taxon>Actinomycetota</taxon>
        <taxon>Actinomycetes</taxon>
        <taxon>Kitasatosporales</taxon>
        <taxon>Streptomycetaceae</taxon>
        <taxon>Streptomyces</taxon>
    </lineage>
</organism>
<keyword evidence="3" id="KW-1185">Reference proteome</keyword>
<dbReference type="InterPro" id="IPR043917">
    <property type="entry name" value="DUF5753"/>
</dbReference>
<evidence type="ECO:0000313" key="3">
    <source>
        <dbReference type="Proteomes" id="UP000450000"/>
    </source>
</evidence>
<reference evidence="2 3" key="1">
    <citation type="submission" date="2019-09" db="EMBL/GenBank/DDBJ databases">
        <title>Genome Sequences of Streptomyces kaniharaensis ATCC 21070.</title>
        <authorList>
            <person name="Zhu W."/>
            <person name="De Crecy-Lagard V."/>
            <person name="Richards N.G."/>
        </authorList>
    </citation>
    <scope>NUCLEOTIDE SEQUENCE [LARGE SCALE GENOMIC DNA]</scope>
    <source>
        <strain evidence="2 3">SF-557</strain>
    </source>
</reference>
<dbReference type="Gene3D" id="1.10.260.40">
    <property type="entry name" value="lambda repressor-like DNA-binding domains"/>
    <property type="match status" value="1"/>
</dbReference>
<dbReference type="EMBL" id="WBOF01000001">
    <property type="protein sequence ID" value="MQS13109.1"/>
    <property type="molecule type" value="Genomic_DNA"/>
</dbReference>
<dbReference type="GO" id="GO:0003677">
    <property type="term" value="F:DNA binding"/>
    <property type="evidence" value="ECO:0007669"/>
    <property type="project" value="InterPro"/>
</dbReference>
<protein>
    <submittedName>
        <fullName evidence="2">Helix-turn-helix domain-containing protein</fullName>
    </submittedName>
</protein>